<evidence type="ECO:0000313" key="3">
    <source>
        <dbReference type="EMBL" id="QLQ77866.1"/>
    </source>
</evidence>
<dbReference type="Pfam" id="PF16771">
    <property type="entry name" value="RTT107_BRCT_6"/>
    <property type="match status" value="1"/>
</dbReference>
<feature type="compositionally biased region" description="Basic and acidic residues" evidence="1">
    <location>
        <begin position="631"/>
        <end position="648"/>
    </location>
</feature>
<dbReference type="AlphaFoldDB" id="A0A7H9HK81"/>
<feature type="compositionally biased region" description="Polar residues" evidence="1">
    <location>
        <begin position="471"/>
        <end position="497"/>
    </location>
</feature>
<gene>
    <name evidence="3" type="ORF">HG537_0A01130</name>
</gene>
<dbReference type="Pfam" id="PF16770">
    <property type="entry name" value="RTT107_BRCT_5"/>
    <property type="match status" value="1"/>
</dbReference>
<dbReference type="GO" id="GO:0035361">
    <property type="term" value="C:Cul8-RING ubiquitin ligase complex"/>
    <property type="evidence" value="ECO:0007669"/>
    <property type="project" value="TreeGrafter"/>
</dbReference>
<dbReference type="Pfam" id="PF00533">
    <property type="entry name" value="BRCT"/>
    <property type="match status" value="1"/>
</dbReference>
<evidence type="ECO:0000313" key="4">
    <source>
        <dbReference type="Proteomes" id="UP000510647"/>
    </source>
</evidence>
<dbReference type="CDD" id="cd00027">
    <property type="entry name" value="BRCT"/>
    <property type="match status" value="1"/>
</dbReference>
<dbReference type="InterPro" id="IPR001357">
    <property type="entry name" value="BRCT_dom"/>
</dbReference>
<feature type="region of interest" description="Disordered" evidence="1">
    <location>
        <begin position="464"/>
        <end position="510"/>
    </location>
</feature>
<dbReference type="EMBL" id="CP059267">
    <property type="protein sequence ID" value="QLQ77866.1"/>
    <property type="molecule type" value="Genomic_DNA"/>
</dbReference>
<dbReference type="Gene3D" id="3.40.50.10190">
    <property type="entry name" value="BRCT domain"/>
    <property type="match status" value="4"/>
</dbReference>
<dbReference type="SUPFAM" id="SSF52113">
    <property type="entry name" value="BRCT domain"/>
    <property type="match status" value="2"/>
</dbReference>
<dbReference type="OrthoDB" id="342264at2759"/>
<dbReference type="Proteomes" id="UP000510647">
    <property type="component" value="Chromosome 1"/>
</dbReference>
<dbReference type="InterPro" id="IPR053036">
    <property type="entry name" value="CellCycle_DNARepair_Reg"/>
</dbReference>
<evidence type="ECO:0000256" key="1">
    <source>
        <dbReference type="SAM" id="MobiDB-lite"/>
    </source>
</evidence>
<organism evidence="3 4">
    <name type="scientific">Torulaspora globosa</name>
    <dbReference type="NCBI Taxonomy" id="48254"/>
    <lineage>
        <taxon>Eukaryota</taxon>
        <taxon>Fungi</taxon>
        <taxon>Dikarya</taxon>
        <taxon>Ascomycota</taxon>
        <taxon>Saccharomycotina</taxon>
        <taxon>Saccharomycetes</taxon>
        <taxon>Saccharomycetales</taxon>
        <taxon>Saccharomycetaceae</taxon>
        <taxon>Torulaspora</taxon>
    </lineage>
</organism>
<proteinExistence type="predicted"/>
<sequence>MATNPELFQHLNFLLVVTNAEGLETANITAQLLRSNGCNRCEIHEQYLEHKMPKGEALRNWFIRKFGQDQMINFIISEDCKFPFYEIAAFDFLIPVVTSKWVSTCLSTNRHHRTSGFSPDERHIFKDLQIYVSRHVFNHSEYLFYTEMVHAMGGTCMDFLSSKTTHLVTQNADDPAVKAVLGFGKANGVKFVFPTWVVKSFKTLDVAELEEHLIDPEASSEISAEKLQELWDGLDDIGFRKTSAILEGHEFVIGLDVSLNRNLYATLIEFLQANGGTVIRHIDENDIKQSKADCYIGNSVMSKEYDVARDSGLELGNLIWIFYLWSYNQFITSKTKLIFSPFKKKLFDVNELILSYSNYYGQQRFYIQRLAELLGGYSTGELSRKNTHLVSQFPWGKKFETAKKWENCTVANHLWLETIYKSGKILDPLESQFQQFPVPGGLQHVIGQIGLNETIFQHRDLTPPEEITSMPADSQQKVGVQQPDSDSKTAGTNSLHISTEDKTSPQLAPAVTVDKGKVTAIEEVKVVHDDVIAAETANTVSTPSIVENEADSLSKNDADHPVDQDQETQHSFAPEVEEDKVPEGSNDPKSPHEPHTEQTAEPQLSEAEINEVPSDGITEKNATPYPSEASRQPDKRRLTTPTSHERISRSQTPLQSSIPSQTLHSSGGRRAAKAKAARKLHSDIELLNEYQRNSKRKRTGDLLPEEVAQLERRQLLEQEASGILQTIYATDRSSEEVNRRRRTIYNMNAICTGCHDDIEELDKILLEKLGIRIHEDITKENICILDTIIAPKRMRTAKFLKSFSFHPLRNALKPEFLTDLLQLVHGMQPLDRLSLNLATYSIPDIDTQHLFQTTSLPTKVFERAGLSRVNLVNDIPGGVEVITSILKAHGIKEVRVVPTSRMSQLTVNDLVLNDTPDAEICAEQIVPDCVMIAIKSSQVKHFKRLVKNRCTSAMAVEWNWCISSIFQLEADYSNRNNIIFQQGQSNAKRSSK</sequence>
<dbReference type="PANTHER" id="PTHR47667:SF1">
    <property type="entry name" value="REGULATOR OF TY1 TRANSPOSITION PROTEIN 107"/>
    <property type="match status" value="1"/>
</dbReference>
<protein>
    <recommendedName>
        <fullName evidence="2">BRCT domain-containing protein</fullName>
    </recommendedName>
</protein>
<feature type="domain" description="BRCT" evidence="2">
    <location>
        <begin position="342"/>
        <end position="433"/>
    </location>
</feature>
<name>A0A7H9HK81_9SACH</name>
<dbReference type="PROSITE" id="PS50172">
    <property type="entry name" value="BRCT"/>
    <property type="match status" value="2"/>
</dbReference>
<reference evidence="3 4" key="1">
    <citation type="submission" date="2020-06" db="EMBL/GenBank/DDBJ databases">
        <title>The yeast mating-type switching endonuclease HO is a domesticated member of an unorthodox homing genetic element family.</title>
        <authorList>
            <person name="Coughlan A.Y."/>
            <person name="Lombardi L."/>
            <person name="Braun-Galleani S."/>
            <person name="Martos A.R."/>
            <person name="Galeote V."/>
            <person name="Bigey F."/>
            <person name="Dequin S."/>
            <person name="Byrne K.P."/>
            <person name="Wolfe K.H."/>
        </authorList>
    </citation>
    <scope>NUCLEOTIDE SEQUENCE [LARGE SCALE GENOMIC DNA]</scope>
    <source>
        <strain evidence="3 4">CBS2947</strain>
    </source>
</reference>
<accession>A0A7H9HK81</accession>
<dbReference type="InterPro" id="IPR031906">
    <property type="entry name" value="RTT107_BRCT_6"/>
</dbReference>
<feature type="domain" description="BRCT" evidence="2">
    <location>
        <begin position="120"/>
        <end position="214"/>
    </location>
</feature>
<dbReference type="GO" id="GO:0006302">
    <property type="term" value="P:double-strand break repair"/>
    <property type="evidence" value="ECO:0007669"/>
    <property type="project" value="TreeGrafter"/>
</dbReference>
<dbReference type="Pfam" id="PF12738">
    <property type="entry name" value="PTCB-BRCT"/>
    <property type="match status" value="1"/>
</dbReference>
<feature type="compositionally biased region" description="Polar residues" evidence="1">
    <location>
        <begin position="649"/>
        <end position="665"/>
    </location>
</feature>
<evidence type="ECO:0000259" key="2">
    <source>
        <dbReference type="PROSITE" id="PS50172"/>
    </source>
</evidence>
<dbReference type="GO" id="GO:1990683">
    <property type="term" value="P:DNA double-strand break attachment to nuclear envelope"/>
    <property type="evidence" value="ECO:0007669"/>
    <property type="project" value="TreeGrafter"/>
</dbReference>
<dbReference type="GO" id="GO:0005634">
    <property type="term" value="C:nucleus"/>
    <property type="evidence" value="ECO:0007669"/>
    <property type="project" value="TreeGrafter"/>
</dbReference>
<dbReference type="SMART" id="SM00292">
    <property type="entry name" value="BRCT"/>
    <property type="match status" value="4"/>
</dbReference>
<dbReference type="InterPro" id="IPR036420">
    <property type="entry name" value="BRCT_dom_sf"/>
</dbReference>
<feature type="region of interest" description="Disordered" evidence="1">
    <location>
        <begin position="554"/>
        <end position="676"/>
    </location>
</feature>
<keyword evidence="4" id="KW-1185">Reference proteome</keyword>
<feature type="compositionally biased region" description="Basic and acidic residues" evidence="1">
    <location>
        <begin position="554"/>
        <end position="563"/>
    </location>
</feature>
<feature type="compositionally biased region" description="Basic and acidic residues" evidence="1">
    <location>
        <begin position="589"/>
        <end position="598"/>
    </location>
</feature>
<dbReference type="PANTHER" id="PTHR47667">
    <property type="entry name" value="REGULATOR OF TY1 TRANSPOSITION PROTEIN 107"/>
    <property type="match status" value="1"/>
</dbReference>